<name>A0ACD5H239_9CYAN</name>
<sequence>MQRLWGYNHLVTTVKNADGTTGALSPVQILKLDPTATPTPTPVPTPTPTPAPIPISDAIRINAGGEQYTDSLGQVWLADTFFQGGSIYKTTQPISATVEDPIYQTERFGKSFSYAIPVKNGVYDINLALAEIYFSAPNLRVFSVKAEGNQVVSNLDVFAKAGNYKVPCDSYRKRYR</sequence>
<evidence type="ECO:0000313" key="2">
    <source>
        <dbReference type="Proteomes" id="UP000095472"/>
    </source>
</evidence>
<dbReference type="Proteomes" id="UP000095472">
    <property type="component" value="Chromosome"/>
</dbReference>
<dbReference type="EMBL" id="CP182909">
    <property type="protein sequence ID" value="XPM67300.1"/>
    <property type="molecule type" value="Genomic_DNA"/>
</dbReference>
<organism evidence="1 2">
    <name type="scientific">Desertifilum tharense IPPAS B-1220</name>
    <dbReference type="NCBI Taxonomy" id="1781255"/>
    <lineage>
        <taxon>Bacteria</taxon>
        <taxon>Bacillati</taxon>
        <taxon>Cyanobacteriota</taxon>
        <taxon>Cyanophyceae</taxon>
        <taxon>Desertifilales</taxon>
        <taxon>Desertifilaceae</taxon>
        <taxon>Desertifilum</taxon>
    </lineage>
</organism>
<gene>
    <name evidence="1" type="ORF">BH720_028505</name>
</gene>
<protein>
    <submittedName>
        <fullName evidence="1">Malectin domain-containing carbohydrate-binding protein</fullName>
    </submittedName>
</protein>
<proteinExistence type="predicted"/>
<reference evidence="1 2" key="1">
    <citation type="journal article" date="2016" name="Genome Announc.">
        <title>Draft Genome Sequence of the Thermotolerant Cyanobacterium Desertifilum sp. IPPAS B-1220.</title>
        <authorList>
            <person name="Mironov K.S."/>
            <person name="Sinetova M.A."/>
            <person name="Bolatkhan K."/>
            <person name="Zayadan B.K."/>
            <person name="Ustinova V.V."/>
            <person name="Kupriyanova E.V."/>
            <person name="Skrypnik A.N."/>
            <person name="Gogoleva N.E."/>
            <person name="Gogolev Y.V."/>
            <person name="Los D.A."/>
        </authorList>
    </citation>
    <scope>NUCLEOTIDE SEQUENCE [LARGE SCALE GENOMIC DNA]</scope>
    <source>
        <strain evidence="1 2">IPPAS B-1220</strain>
    </source>
</reference>
<evidence type="ECO:0000313" key="1">
    <source>
        <dbReference type="EMBL" id="XPM67300.1"/>
    </source>
</evidence>
<accession>A0ACD5H239</accession>
<keyword evidence="2" id="KW-1185">Reference proteome</keyword>